<dbReference type="EMBL" id="LZMS01000116">
    <property type="protein sequence ID" value="OBX59215.1"/>
    <property type="molecule type" value="Genomic_DNA"/>
</dbReference>
<evidence type="ECO:0000256" key="1">
    <source>
        <dbReference type="SAM" id="Phobius"/>
    </source>
</evidence>
<dbReference type="RefSeq" id="WP_065256929.1">
    <property type="nucleotide sequence ID" value="NZ_JARDJM010000068.1"/>
</dbReference>
<organism evidence="2 3">
    <name type="scientific">Moraxella lacunata</name>
    <dbReference type="NCBI Taxonomy" id="477"/>
    <lineage>
        <taxon>Bacteria</taxon>
        <taxon>Pseudomonadati</taxon>
        <taxon>Pseudomonadota</taxon>
        <taxon>Gammaproteobacteria</taxon>
        <taxon>Moraxellales</taxon>
        <taxon>Moraxellaceae</taxon>
        <taxon>Moraxella</taxon>
    </lineage>
</organism>
<reference evidence="2 3" key="1">
    <citation type="submission" date="2016-06" db="EMBL/GenBank/DDBJ databases">
        <title>Draft genome of Moraxella lacunata CCUG 57757A.</title>
        <authorList>
            <person name="Salva-Serra F."/>
            <person name="Engstrom-Jakobsson H."/>
            <person name="Thorell K."/>
            <person name="Gonzales-Siles L."/>
            <person name="Karlsson R."/>
            <person name="Boulund F."/>
            <person name="Engstrand L."/>
            <person name="Kristiansson E."/>
            <person name="Moore E."/>
        </authorList>
    </citation>
    <scope>NUCLEOTIDE SEQUENCE [LARGE SCALE GENOMIC DNA]</scope>
    <source>
        <strain evidence="2 3">CCUG 57757A</strain>
    </source>
</reference>
<keyword evidence="1" id="KW-0812">Transmembrane</keyword>
<keyword evidence="1" id="KW-1133">Transmembrane helix</keyword>
<feature type="transmembrane region" description="Helical" evidence="1">
    <location>
        <begin position="44"/>
        <end position="70"/>
    </location>
</feature>
<protein>
    <submittedName>
        <fullName evidence="2">Uncharacterized protein</fullName>
    </submittedName>
</protein>
<name>A0A1B8PVG0_MORLA</name>
<gene>
    <name evidence="2" type="ORF">A9309_01055</name>
</gene>
<proteinExistence type="predicted"/>
<dbReference type="AlphaFoldDB" id="A0A1B8PVG0"/>
<keyword evidence="1" id="KW-0472">Membrane</keyword>
<feature type="transmembrane region" description="Helical" evidence="1">
    <location>
        <begin position="82"/>
        <end position="103"/>
    </location>
</feature>
<sequence length="187" mass="21432">MTKDTDNQTGQISSGLYLGFFGLLLGGAYFVIRPFFDWNEGYFAVAETMIGCTFIIAMCVAGNASVIYTYIQAKNKGVSLDIRFVIIALAVFFGTLFMGQFVVKPLYYAIFEKKATTTTNEYYLKRFEQQKRAGVYDYYLYFDDKKCVKINPKTYHTLKIKDNATLTLTYQEKAEILYQLTIHDKAP</sequence>
<accession>A0A1B8PVG0</accession>
<dbReference type="Proteomes" id="UP000092607">
    <property type="component" value="Unassembled WGS sequence"/>
</dbReference>
<feature type="transmembrane region" description="Helical" evidence="1">
    <location>
        <begin position="12"/>
        <end position="32"/>
    </location>
</feature>
<evidence type="ECO:0000313" key="3">
    <source>
        <dbReference type="Proteomes" id="UP000092607"/>
    </source>
</evidence>
<comment type="caution">
    <text evidence="2">The sequence shown here is derived from an EMBL/GenBank/DDBJ whole genome shotgun (WGS) entry which is preliminary data.</text>
</comment>
<evidence type="ECO:0000313" key="2">
    <source>
        <dbReference type="EMBL" id="OBX59215.1"/>
    </source>
</evidence>